<dbReference type="SUPFAM" id="SSF53623">
    <property type="entry name" value="MurD-like peptide ligases, catalytic domain"/>
    <property type="match status" value="1"/>
</dbReference>
<dbReference type="GO" id="GO:0009252">
    <property type="term" value="P:peptidoglycan biosynthetic process"/>
    <property type="evidence" value="ECO:0007669"/>
    <property type="project" value="UniProtKB-UniRule"/>
</dbReference>
<comment type="catalytic activity">
    <reaction evidence="7 13">
        <text>UDP-N-acetyl-alpha-D-muramoyl-L-alanyl-D-glutamate + meso-2,6-diaminopimelate + ATP = UDP-N-acetyl-alpha-D-muramoyl-L-alanyl-gamma-D-glutamyl-meso-2,6-diaminopimelate + ADP + phosphate + H(+)</text>
        <dbReference type="Rhea" id="RHEA:23676"/>
        <dbReference type="ChEBI" id="CHEBI:15378"/>
        <dbReference type="ChEBI" id="CHEBI:30616"/>
        <dbReference type="ChEBI" id="CHEBI:43474"/>
        <dbReference type="ChEBI" id="CHEBI:57791"/>
        <dbReference type="ChEBI" id="CHEBI:83900"/>
        <dbReference type="ChEBI" id="CHEBI:83905"/>
        <dbReference type="ChEBI" id="CHEBI:456216"/>
        <dbReference type="EC" id="6.3.2.13"/>
    </reaction>
</comment>
<dbReference type="GO" id="GO:0071555">
    <property type="term" value="P:cell wall organization"/>
    <property type="evidence" value="ECO:0007669"/>
    <property type="project" value="UniProtKB-KW"/>
</dbReference>
<dbReference type="InterPro" id="IPR005761">
    <property type="entry name" value="UDP-N-AcMur-Glu-dNH2Pim_ligase"/>
</dbReference>
<organism evidence="18 19">
    <name type="scientific">Aliivibrio wodanis</name>
    <dbReference type="NCBI Taxonomy" id="80852"/>
    <lineage>
        <taxon>Bacteria</taxon>
        <taxon>Pseudomonadati</taxon>
        <taxon>Pseudomonadota</taxon>
        <taxon>Gammaproteobacteria</taxon>
        <taxon>Vibrionales</taxon>
        <taxon>Vibrionaceae</taxon>
        <taxon>Aliivibrio</taxon>
    </lineage>
</organism>
<keyword evidence="5 13" id="KW-0131">Cell cycle</keyword>
<evidence type="ECO:0000256" key="4">
    <source>
        <dbReference type="ARBA" id="ARBA00022984"/>
    </source>
</evidence>
<keyword evidence="19" id="KW-1185">Reference proteome</keyword>
<evidence type="ECO:0000256" key="5">
    <source>
        <dbReference type="ARBA" id="ARBA00023306"/>
    </source>
</evidence>
<evidence type="ECO:0000256" key="14">
    <source>
        <dbReference type="RuleBase" id="RU004135"/>
    </source>
</evidence>
<feature type="binding site" evidence="13">
    <location>
        <position position="467"/>
    </location>
    <ligand>
        <name>meso-2,6-diaminopimelate</name>
        <dbReference type="ChEBI" id="CHEBI:57791"/>
    </ligand>
</feature>
<dbReference type="GeneID" id="28539925"/>
<dbReference type="Proteomes" id="UP000032427">
    <property type="component" value="Chromosome 1"/>
</dbReference>
<dbReference type="NCBIfam" id="TIGR01085">
    <property type="entry name" value="murE"/>
    <property type="match status" value="1"/>
</dbReference>
<name>A0A090IIW0_9GAMM</name>
<dbReference type="PATRIC" id="fig|80852.17.peg.399"/>
<evidence type="ECO:0000256" key="8">
    <source>
        <dbReference type="ARBA" id="ARBA00066633"/>
    </source>
</evidence>
<dbReference type="PANTHER" id="PTHR23135:SF4">
    <property type="entry name" value="UDP-N-ACETYLMURAMOYL-L-ALANYL-D-GLUTAMATE--2,6-DIAMINOPIMELATE LIGASE MURE HOMOLOG, CHLOROPLASTIC"/>
    <property type="match status" value="1"/>
</dbReference>
<dbReference type="InterPro" id="IPR035911">
    <property type="entry name" value="MurE/MurF_N"/>
</dbReference>
<evidence type="ECO:0000259" key="16">
    <source>
        <dbReference type="Pfam" id="PF02875"/>
    </source>
</evidence>
<dbReference type="InterPro" id="IPR013221">
    <property type="entry name" value="Mur_ligase_cen"/>
</dbReference>
<comment type="PTM">
    <text evidence="13">Carboxylation is probably crucial for Mg(2+) binding and, consequently, for the gamma-phosphate positioning of ATP.</text>
</comment>
<feature type="binding site" evidence="13">
    <location>
        <position position="155"/>
    </location>
    <ligand>
        <name>UDP-N-acetyl-alpha-D-muramoyl-L-alanyl-D-glutamate</name>
        <dbReference type="ChEBI" id="CHEBI:83900"/>
    </ligand>
</feature>
<evidence type="ECO:0000259" key="17">
    <source>
        <dbReference type="Pfam" id="PF08245"/>
    </source>
</evidence>
<dbReference type="AlphaFoldDB" id="A0A090IIW0"/>
<feature type="domain" description="Mur ligase N-terminal catalytic" evidence="15">
    <location>
        <begin position="20"/>
        <end position="100"/>
    </location>
</feature>
<evidence type="ECO:0000256" key="10">
    <source>
        <dbReference type="ARBA" id="ARBA00075482"/>
    </source>
</evidence>
<dbReference type="GO" id="GO:0008765">
    <property type="term" value="F:UDP-N-acetylmuramoylalanyl-D-glutamate-2,6-diaminopimelate ligase activity"/>
    <property type="evidence" value="ECO:0007669"/>
    <property type="project" value="UniProtKB-UniRule"/>
</dbReference>
<feature type="binding site" evidence="13">
    <location>
        <begin position="156"/>
        <end position="157"/>
    </location>
    <ligand>
        <name>UDP-N-acetyl-alpha-D-muramoyl-L-alanyl-D-glutamate</name>
        <dbReference type="ChEBI" id="CHEBI:83900"/>
    </ligand>
</feature>
<comment type="cofactor">
    <cofactor evidence="13">
        <name>Mg(2+)</name>
        <dbReference type="ChEBI" id="CHEBI:18420"/>
    </cofactor>
</comment>
<dbReference type="GO" id="GO:0005524">
    <property type="term" value="F:ATP binding"/>
    <property type="evidence" value="ECO:0007669"/>
    <property type="project" value="UniProtKB-UniRule"/>
</dbReference>
<evidence type="ECO:0000256" key="7">
    <source>
        <dbReference type="ARBA" id="ARBA00050251"/>
    </source>
</evidence>
<dbReference type="HAMAP" id="MF_00208">
    <property type="entry name" value="MurE"/>
    <property type="match status" value="1"/>
</dbReference>
<dbReference type="FunFam" id="3.90.190.20:FF:000006">
    <property type="entry name" value="UDP-N-acetylmuramoyl-L-alanyl-D-glutamate--2,6-diaminopimelate ligase"/>
    <property type="match status" value="1"/>
</dbReference>
<evidence type="ECO:0000256" key="9">
    <source>
        <dbReference type="ARBA" id="ARBA00072883"/>
    </source>
</evidence>
<proteinExistence type="inferred from homology"/>
<dbReference type="EMBL" id="LN554846">
    <property type="protein sequence ID" value="CED70486.1"/>
    <property type="molecule type" value="Genomic_DNA"/>
</dbReference>
<dbReference type="HOGENOM" id="CLU_022291_3_2_6"/>
<feature type="binding site" evidence="13">
    <location>
        <position position="27"/>
    </location>
    <ligand>
        <name>UDP-N-acetyl-alpha-D-muramoyl-L-alanyl-D-glutamate</name>
        <dbReference type="ChEBI" id="CHEBI:83900"/>
    </ligand>
</feature>
<gene>
    <name evidence="13 18" type="primary">murE</name>
    <name evidence="18" type="ORF">AWOD_I_0392</name>
</gene>
<dbReference type="Gene3D" id="3.40.1190.10">
    <property type="entry name" value="Mur-like, catalytic domain"/>
    <property type="match status" value="1"/>
</dbReference>
<sequence>MMQLSELLLPWSELTQTVAISSMTLDSRKVSPGCLFVAIKGHAVDGRQFIPTAIEQGASAVVAQSDENNKQGSIKLIHLVPVVYIDQLAEKLSEIAGRFYRAEQRTMQLVGITGTNGKTTISQIIAQWATLLDTPAGVMGTTGNGLLTDLKPALNTTGSPIEIQQTLSELESVGAKLTALEISSHGLVQNRVNALSFDAAVFTNLSRDHLDYHGDMENYAEAKKLLFTSHQPTHSIINADDAVGCAWLKEMPHAVSVSLNQESVSFHAGKKVFATSVTYSTEGIQLSLSSDWGDAALSVPLIGAFNASNILVAFATLLSLGYDIKKLAEAAPKLTAVIGRMELFSSESKAKVVVDYAHTPDALEKAIQALRVHCDGKLWCIFGCGGDRDTGKRPMMASIAEQQADVIILSDDNPRSEDPTIITKDMLSGLKEPKSAYVIHDRFEACQFALSQADKKDIILLAGKGHEDYQVLANKTIHYSDRESAQKLLGLLS</sequence>
<keyword evidence="13" id="KW-0963">Cytoplasm</keyword>
<comment type="caution">
    <text evidence="13">Lacks conserved residue(s) required for the propagation of feature annotation.</text>
</comment>
<feature type="short sequence motif" description="Meso-diaminopimelate recognition motif" evidence="13">
    <location>
        <begin position="412"/>
        <end position="415"/>
    </location>
</feature>
<dbReference type="PANTHER" id="PTHR23135">
    <property type="entry name" value="MUR LIGASE FAMILY MEMBER"/>
    <property type="match status" value="1"/>
</dbReference>
<feature type="domain" description="Mur ligase C-terminal" evidence="16">
    <location>
        <begin position="339"/>
        <end position="465"/>
    </location>
</feature>
<keyword evidence="6 13" id="KW-0961">Cell wall biogenesis/degradation</keyword>
<keyword evidence="3 13" id="KW-0133">Cell shape</keyword>
<dbReference type="OrthoDB" id="9800958at2"/>
<dbReference type="SUPFAM" id="SSF53244">
    <property type="entry name" value="MurD-like peptide ligases, peptide-binding domain"/>
    <property type="match status" value="1"/>
</dbReference>
<comment type="function">
    <text evidence="13">Catalyzes the addition of meso-diaminopimelic acid to the nucleotide precursor UDP-N-acetylmuramoyl-L-alanyl-D-glutamate (UMAG) in the biosynthesis of bacterial cell-wall peptidoglycan.</text>
</comment>
<keyword evidence="4 13" id="KW-0573">Peptidoglycan synthesis</keyword>
<dbReference type="GO" id="GO:0008360">
    <property type="term" value="P:regulation of cell shape"/>
    <property type="evidence" value="ECO:0007669"/>
    <property type="project" value="UniProtKB-KW"/>
</dbReference>
<evidence type="ECO:0000313" key="19">
    <source>
        <dbReference type="Proteomes" id="UP000032427"/>
    </source>
</evidence>
<evidence type="ECO:0000256" key="2">
    <source>
        <dbReference type="ARBA" id="ARBA00022618"/>
    </source>
</evidence>
<dbReference type="Pfam" id="PF02875">
    <property type="entry name" value="Mur_ligase_C"/>
    <property type="match status" value="1"/>
</dbReference>
<dbReference type="GO" id="GO:0051301">
    <property type="term" value="P:cell division"/>
    <property type="evidence" value="ECO:0007669"/>
    <property type="project" value="UniProtKB-KW"/>
</dbReference>
<dbReference type="STRING" id="80852.AWOD_I_0392"/>
<keyword evidence="13 18" id="KW-0436">Ligase</keyword>
<evidence type="ECO:0000256" key="11">
    <source>
        <dbReference type="ARBA" id="ARBA00076158"/>
    </source>
</evidence>
<comment type="pathway">
    <text evidence="13 14">Cell wall biogenesis; peptidoglycan biosynthesis.</text>
</comment>
<dbReference type="InterPro" id="IPR000713">
    <property type="entry name" value="Mur_ligase_N"/>
</dbReference>
<dbReference type="Pfam" id="PF08245">
    <property type="entry name" value="Mur_ligase_M"/>
    <property type="match status" value="1"/>
</dbReference>
<feature type="modified residue" description="N6-carboxylysine" evidence="13">
    <location>
        <position position="223"/>
    </location>
</feature>
<keyword evidence="13" id="KW-0547">Nucleotide-binding</keyword>
<protein>
    <recommendedName>
        <fullName evidence="9 13">UDP-N-acetylmuramoyl-L-alanyl-D-glutamate--2,6-diaminopimelate ligase</fullName>
        <ecNumber evidence="8 13">6.3.2.13</ecNumber>
    </recommendedName>
    <alternativeName>
        <fullName evidence="10 13">Meso-A2pm-adding enzyme</fullName>
    </alternativeName>
    <alternativeName>
        <fullName evidence="11 13">Meso-diaminopimelate-adding enzyme</fullName>
    </alternativeName>
    <alternativeName>
        <fullName evidence="12 13">UDP-MurNAc-L-Ala-D-Glu:meso-diaminopimelate ligase</fullName>
    </alternativeName>
    <alternativeName>
        <fullName evidence="13">UDP-MurNAc-tripeptide synthetase</fullName>
    </alternativeName>
    <alternativeName>
        <fullName evidence="13">UDP-N-acetylmuramyl-tripeptide synthetase</fullName>
    </alternativeName>
</protein>
<dbReference type="NCBIfam" id="NF001123">
    <property type="entry name" value="PRK00139.1-1"/>
    <property type="match status" value="1"/>
</dbReference>
<dbReference type="KEGG" id="awd:AWOD_I_0392"/>
<dbReference type="NCBIfam" id="NF001126">
    <property type="entry name" value="PRK00139.1-4"/>
    <property type="match status" value="1"/>
</dbReference>
<dbReference type="GO" id="GO:0005737">
    <property type="term" value="C:cytoplasm"/>
    <property type="evidence" value="ECO:0007669"/>
    <property type="project" value="UniProtKB-SubCell"/>
</dbReference>
<dbReference type="InterPro" id="IPR036615">
    <property type="entry name" value="Mur_ligase_C_dom_sf"/>
</dbReference>
<keyword evidence="13" id="KW-0067">ATP-binding</keyword>
<keyword evidence="2 13" id="KW-0132">Cell division</keyword>
<feature type="binding site" evidence="13">
    <location>
        <position position="25"/>
    </location>
    <ligand>
        <name>UDP-N-acetyl-alpha-D-muramoyl-L-alanyl-D-glutamate</name>
        <dbReference type="ChEBI" id="CHEBI:83900"/>
    </ligand>
</feature>
<accession>A0A090IIW0</accession>
<dbReference type="Pfam" id="PF01225">
    <property type="entry name" value="Mur_ligase"/>
    <property type="match status" value="1"/>
</dbReference>
<comment type="similarity">
    <text evidence="1 13">Belongs to the MurCDEF family. MurE subfamily.</text>
</comment>
<dbReference type="GO" id="GO:0000287">
    <property type="term" value="F:magnesium ion binding"/>
    <property type="evidence" value="ECO:0007669"/>
    <property type="project" value="UniProtKB-UniRule"/>
</dbReference>
<feature type="binding site" evidence="13">
    <location>
        <begin position="412"/>
        <end position="415"/>
    </location>
    <ligand>
        <name>meso-2,6-diaminopimelate</name>
        <dbReference type="ChEBI" id="CHEBI:57791"/>
    </ligand>
</feature>
<feature type="binding site" evidence="13">
    <location>
        <position position="191"/>
    </location>
    <ligand>
        <name>UDP-N-acetyl-alpha-D-muramoyl-L-alanyl-D-glutamate</name>
        <dbReference type="ChEBI" id="CHEBI:83900"/>
    </ligand>
</feature>
<evidence type="ECO:0000256" key="1">
    <source>
        <dbReference type="ARBA" id="ARBA00005898"/>
    </source>
</evidence>
<keyword evidence="13" id="KW-0460">Magnesium</keyword>
<feature type="binding site" evidence="13">
    <location>
        <begin position="114"/>
        <end position="120"/>
    </location>
    <ligand>
        <name>ATP</name>
        <dbReference type="ChEBI" id="CHEBI:30616"/>
    </ligand>
</feature>
<evidence type="ECO:0000256" key="3">
    <source>
        <dbReference type="ARBA" id="ARBA00022960"/>
    </source>
</evidence>
<comment type="subcellular location">
    <subcellularLocation>
        <location evidence="13 14">Cytoplasm</location>
    </subcellularLocation>
</comment>
<feature type="binding site" evidence="13">
    <location>
        <position position="189"/>
    </location>
    <ligand>
        <name>UDP-N-acetyl-alpha-D-muramoyl-L-alanyl-D-glutamate</name>
        <dbReference type="ChEBI" id="CHEBI:83900"/>
    </ligand>
</feature>
<evidence type="ECO:0000256" key="13">
    <source>
        <dbReference type="HAMAP-Rule" id="MF_00208"/>
    </source>
</evidence>
<dbReference type="Gene3D" id="3.40.1390.10">
    <property type="entry name" value="MurE/MurF, N-terminal domain"/>
    <property type="match status" value="1"/>
</dbReference>
<evidence type="ECO:0000256" key="6">
    <source>
        <dbReference type="ARBA" id="ARBA00023316"/>
    </source>
</evidence>
<dbReference type="UniPathway" id="UPA00219"/>
<reference evidence="19" key="1">
    <citation type="submission" date="2014-09" db="EMBL/GenBank/DDBJ databases">
        <authorList>
            <person name="Hjerde E."/>
        </authorList>
    </citation>
    <scope>NUCLEOTIDE SEQUENCE [LARGE SCALE GENOMIC DNA]</scope>
    <source>
        <strain evidence="19">06/09/139</strain>
    </source>
</reference>
<dbReference type="SUPFAM" id="SSF63418">
    <property type="entry name" value="MurE/MurF N-terminal domain"/>
    <property type="match status" value="1"/>
</dbReference>
<dbReference type="InterPro" id="IPR004101">
    <property type="entry name" value="Mur_ligase_C"/>
</dbReference>
<dbReference type="InterPro" id="IPR036565">
    <property type="entry name" value="Mur-like_cat_sf"/>
</dbReference>
<dbReference type="EC" id="6.3.2.13" evidence="8 13"/>
<feature type="binding site" evidence="13">
    <location>
        <position position="183"/>
    </location>
    <ligand>
        <name>UDP-N-acetyl-alpha-D-muramoyl-L-alanyl-D-glutamate</name>
        <dbReference type="ChEBI" id="CHEBI:83900"/>
    </ligand>
</feature>
<dbReference type="Gene3D" id="3.90.190.20">
    <property type="entry name" value="Mur ligase, C-terminal domain"/>
    <property type="match status" value="1"/>
</dbReference>
<evidence type="ECO:0000259" key="15">
    <source>
        <dbReference type="Pfam" id="PF01225"/>
    </source>
</evidence>
<feature type="binding site" evidence="13">
    <location>
        <position position="388"/>
    </location>
    <ligand>
        <name>meso-2,6-diaminopimelate</name>
        <dbReference type="ChEBI" id="CHEBI:57791"/>
    </ligand>
</feature>
<feature type="domain" description="Mur ligase central" evidence="17">
    <location>
        <begin position="112"/>
        <end position="316"/>
    </location>
</feature>
<evidence type="ECO:0000256" key="12">
    <source>
        <dbReference type="ARBA" id="ARBA00081560"/>
    </source>
</evidence>
<evidence type="ECO:0000313" key="18">
    <source>
        <dbReference type="EMBL" id="CED70486.1"/>
    </source>
</evidence>
<feature type="binding site" evidence="13">
    <location>
        <position position="463"/>
    </location>
    <ligand>
        <name>meso-2,6-diaminopimelate</name>
        <dbReference type="ChEBI" id="CHEBI:57791"/>
    </ligand>
</feature>